<evidence type="ECO:0000313" key="3">
    <source>
        <dbReference type="Proteomes" id="UP001432322"/>
    </source>
</evidence>
<dbReference type="Proteomes" id="UP001432322">
    <property type="component" value="Unassembled WGS sequence"/>
</dbReference>
<evidence type="ECO:0000256" key="1">
    <source>
        <dbReference type="SAM" id="MobiDB-lite"/>
    </source>
</evidence>
<proteinExistence type="predicted"/>
<dbReference type="AlphaFoldDB" id="A0AAV5VLD4"/>
<accession>A0AAV5VLD4</accession>
<reference evidence="2" key="1">
    <citation type="submission" date="2023-10" db="EMBL/GenBank/DDBJ databases">
        <title>Genome assembly of Pristionchus species.</title>
        <authorList>
            <person name="Yoshida K."/>
            <person name="Sommer R.J."/>
        </authorList>
    </citation>
    <scope>NUCLEOTIDE SEQUENCE</scope>
    <source>
        <strain evidence="2">RS5133</strain>
    </source>
</reference>
<comment type="caution">
    <text evidence="2">The sequence shown here is derived from an EMBL/GenBank/DDBJ whole genome shotgun (WGS) entry which is preliminary data.</text>
</comment>
<feature type="non-terminal residue" evidence="2">
    <location>
        <position position="99"/>
    </location>
</feature>
<feature type="compositionally biased region" description="Basic and acidic residues" evidence="1">
    <location>
        <begin position="50"/>
        <end position="64"/>
    </location>
</feature>
<name>A0AAV5VLD4_9BILA</name>
<sequence length="99" mass="11009">LMSIPYGPGGAHPSAMAGYNTPPGYSGPPSDHYRGSMPSLVASSGSARNSYERDNREEERMERGVMRGERGRVIDGIMEVEEEEEGEETIEVRMRYLIE</sequence>
<protein>
    <submittedName>
        <fullName evidence="2">Uncharacterized protein</fullName>
    </submittedName>
</protein>
<dbReference type="EMBL" id="BTSY01000003">
    <property type="protein sequence ID" value="GMT19517.1"/>
    <property type="molecule type" value="Genomic_DNA"/>
</dbReference>
<keyword evidence="3" id="KW-1185">Reference proteome</keyword>
<organism evidence="2 3">
    <name type="scientific">Pristionchus fissidentatus</name>
    <dbReference type="NCBI Taxonomy" id="1538716"/>
    <lineage>
        <taxon>Eukaryota</taxon>
        <taxon>Metazoa</taxon>
        <taxon>Ecdysozoa</taxon>
        <taxon>Nematoda</taxon>
        <taxon>Chromadorea</taxon>
        <taxon>Rhabditida</taxon>
        <taxon>Rhabditina</taxon>
        <taxon>Diplogasteromorpha</taxon>
        <taxon>Diplogasteroidea</taxon>
        <taxon>Neodiplogasteridae</taxon>
        <taxon>Pristionchus</taxon>
    </lineage>
</organism>
<feature type="region of interest" description="Disordered" evidence="1">
    <location>
        <begin position="1"/>
        <end position="64"/>
    </location>
</feature>
<evidence type="ECO:0000313" key="2">
    <source>
        <dbReference type="EMBL" id="GMT19517.1"/>
    </source>
</evidence>
<feature type="non-terminal residue" evidence="2">
    <location>
        <position position="1"/>
    </location>
</feature>
<gene>
    <name evidence="2" type="ORF">PFISCL1PPCAC_10814</name>
</gene>